<dbReference type="InterPro" id="IPR011761">
    <property type="entry name" value="ATP-grasp"/>
</dbReference>
<dbReference type="PROSITE" id="PS00866">
    <property type="entry name" value="CPSASE_1"/>
    <property type="match status" value="1"/>
</dbReference>
<dbReference type="InterPro" id="IPR005483">
    <property type="entry name" value="CPSase_dom"/>
</dbReference>
<dbReference type="InterPro" id="IPR005479">
    <property type="entry name" value="CPAse_ATP-bd"/>
</dbReference>
<keyword evidence="11" id="KW-1185">Reference proteome</keyword>
<reference evidence="10 11" key="1">
    <citation type="journal article" date="2020" name="bioRxiv">
        <title>Metabolic contributions of an alphaproteobacterial endosymbiont in the apicomplexan Cardiosporidium cionae.</title>
        <authorList>
            <person name="Hunter E.S."/>
            <person name="Paight C.J."/>
            <person name="Lane C.E."/>
        </authorList>
    </citation>
    <scope>NUCLEOTIDE SEQUENCE [LARGE SCALE GENOMIC DNA]</scope>
    <source>
        <strain evidence="10">ESH_2018</strain>
    </source>
</reference>
<evidence type="ECO:0000256" key="7">
    <source>
        <dbReference type="PROSITE-ProRule" id="PRU00409"/>
    </source>
</evidence>
<dbReference type="Pfam" id="PF02786">
    <property type="entry name" value="CPSase_L_D2"/>
    <property type="match status" value="2"/>
</dbReference>
<evidence type="ECO:0000313" key="11">
    <source>
        <dbReference type="Proteomes" id="UP000823046"/>
    </source>
</evidence>
<dbReference type="PANTHER" id="PTHR11405:SF5">
    <property type="entry name" value="CAD PROTEIN"/>
    <property type="match status" value="1"/>
</dbReference>
<keyword evidence="1" id="KW-0436">Ligase</keyword>
<evidence type="ECO:0000256" key="1">
    <source>
        <dbReference type="ARBA" id="ARBA00022598"/>
    </source>
</evidence>
<dbReference type="PROSITE" id="PS51855">
    <property type="entry name" value="MGS"/>
    <property type="match status" value="1"/>
</dbReference>
<dbReference type="InterPro" id="IPR058047">
    <property type="entry name" value="CPSase_preATP-grasp"/>
</dbReference>
<feature type="domain" description="MGS-like" evidence="9">
    <location>
        <begin position="943"/>
        <end position="1102"/>
    </location>
</feature>
<dbReference type="SUPFAM" id="SSF52440">
    <property type="entry name" value="PreATP-grasp domain"/>
    <property type="match status" value="2"/>
</dbReference>
<dbReference type="PROSITE" id="PS50975">
    <property type="entry name" value="ATP_GRASP"/>
    <property type="match status" value="2"/>
</dbReference>
<dbReference type="SUPFAM" id="SSF56059">
    <property type="entry name" value="Glutathione synthetase ATP-binding domain-like"/>
    <property type="match status" value="2"/>
</dbReference>
<evidence type="ECO:0000256" key="2">
    <source>
        <dbReference type="ARBA" id="ARBA00022737"/>
    </source>
</evidence>
<dbReference type="InterPro" id="IPR036914">
    <property type="entry name" value="MGS-like_dom_sf"/>
</dbReference>
<keyword evidence="3 7" id="KW-0547">Nucleotide-binding</keyword>
<gene>
    <name evidence="10" type="ORF">IE077_000442</name>
</gene>
<dbReference type="Gene3D" id="3.40.50.1380">
    <property type="entry name" value="Methylglyoxal synthase-like domain"/>
    <property type="match status" value="1"/>
</dbReference>
<organism evidence="10 11">
    <name type="scientific">Cardiosporidium cionae</name>
    <dbReference type="NCBI Taxonomy" id="476202"/>
    <lineage>
        <taxon>Eukaryota</taxon>
        <taxon>Sar</taxon>
        <taxon>Alveolata</taxon>
        <taxon>Apicomplexa</taxon>
        <taxon>Aconoidasida</taxon>
        <taxon>Nephromycida</taxon>
        <taxon>Cardiosporidium</taxon>
    </lineage>
</organism>
<dbReference type="Gene3D" id="3.30.470.20">
    <property type="entry name" value="ATP-grasp fold, B domain"/>
    <property type="match status" value="3"/>
</dbReference>
<sequence>MGVQFHPEASGGPTDTAFLFKTFLNSVVSPGRSTLSVSPMVFPISPTKVLILGSGGLSIGQAGEFDYSGSQAIKALKEANLFVILINSNIATVQTSSGLADKVYFLPVNTEFVSQVIAKERPDGILCTFGGQTALNCAIDLEKSGILAKYNCDVLGTPIQAIIETEDRQRFSEKLKEINECCAESCSAKTISEALLAAEKIGYPVLVRAGFALGGLGSGFAKDASSLKNICRDAFSHCDQVLVDKSLKGWKEVEYEVIRDAKDNCIAVCNMENFDPLGIHTGDSIVIAPSQTLSNKDYYALRETALKVNARLSRSSALASKATGYPLAYIAAKLSLGMDLVHIRNAVTRVTTACCEPSLDYVVTKIPRWDLRKFGNVEMQMGSAMKSVGEVMAIGRTFEESLQKALRMVENSLGFDGSHFTNVENISQELQNPSPQRIWAIAKALQMDYDIDDLHKIASLLKTKVDPSDVRRTRVALGVTPFVKQIDTLAAEFPAQTNYLYLTYQGSEHDIKSLSTLMEIKNRSNGFYAIDTQFESYVYEDTQKWQSTNPSPSSSPTNREAIPEGGQAFIVLGCGCYRIGSSVEFDWSAISCVKTLRQLGHEAVVVNCNPETVSTDYDESDRLYFEELSVETILDICDFEKPCGVIVSVGGQTPNTLARALRDAGVNILGTSVDSIDCCENRNEFSKLCDSLGIDQPEWSIFSSVKKAFEFCEKVKYPVLVRPSYVLSGDAMKVVMDCRQLESFLKGAAIVSPDYPVVITKYIEDAKEVEMDSVACDGNILNYAITEHVENAGVHSGDATLILPAHKLYVETIRRVKRLSQKLAKALMISGPFNIQFLSKQNEIKIIECNLRASRTFPFISKTYNINLVEQATRVMVNAPVRVVDIDHMGVDYVGVKVPVFSFSRLRGTDPMLGVDMRSTGEVACFGTDKYEAFLKAMISAGFTLPRKAILLSIGPLNAKVEVESAVYTLFSLGYTVYATTNTYKFLDERFSGKDFNVMKDALSNIPLKIVDKPKSAKNLNAVTIIQNGVVDLVVNISKSFHQQSTSDGFLIRRAAVDSKVSLITNVKVFTFFVDALTRKHQRESQNINFWEINAWDEYLKR</sequence>
<dbReference type="Pfam" id="PF25596">
    <property type="entry name" value="CPSase_L_D1"/>
    <property type="match status" value="2"/>
</dbReference>
<dbReference type="InterPro" id="IPR011607">
    <property type="entry name" value="MGS-like_dom"/>
</dbReference>
<dbReference type="EC" id="6.3.4.16" evidence="5"/>
<keyword evidence="4 7" id="KW-0067">ATP-binding</keyword>
<protein>
    <recommendedName>
        <fullName evidence="5">carbamoyl-phosphate synthase (ammonia)</fullName>
        <ecNumber evidence="5">6.3.4.16</ecNumber>
    </recommendedName>
</protein>
<dbReference type="PRINTS" id="PR00098">
    <property type="entry name" value="CPSASE"/>
</dbReference>
<evidence type="ECO:0000256" key="3">
    <source>
        <dbReference type="ARBA" id="ARBA00022741"/>
    </source>
</evidence>
<dbReference type="Gene3D" id="3.30.1490.20">
    <property type="entry name" value="ATP-grasp fold, A domain"/>
    <property type="match status" value="1"/>
</dbReference>
<dbReference type="SUPFAM" id="SSF52335">
    <property type="entry name" value="Methylglyoxal synthase-like"/>
    <property type="match status" value="1"/>
</dbReference>
<evidence type="ECO:0000313" key="10">
    <source>
        <dbReference type="EMBL" id="KAF8820622.1"/>
    </source>
</evidence>
<feature type="domain" description="ATP-grasp" evidence="8">
    <location>
        <begin position="686"/>
        <end position="877"/>
    </location>
</feature>
<dbReference type="InterPro" id="IPR016185">
    <property type="entry name" value="PreATP-grasp_dom_sf"/>
</dbReference>
<dbReference type="InterPro" id="IPR013815">
    <property type="entry name" value="ATP_grasp_subdomain_1"/>
</dbReference>
<keyword evidence="2" id="KW-0677">Repeat</keyword>
<dbReference type="PROSITE" id="PS00867">
    <property type="entry name" value="CPSASE_2"/>
    <property type="match status" value="1"/>
</dbReference>
<evidence type="ECO:0000256" key="4">
    <source>
        <dbReference type="ARBA" id="ARBA00022840"/>
    </source>
</evidence>
<dbReference type="Gene3D" id="3.40.50.20">
    <property type="match status" value="2"/>
</dbReference>
<dbReference type="InterPro" id="IPR005480">
    <property type="entry name" value="CPSase_lsu_oligo"/>
</dbReference>
<proteinExistence type="predicted"/>
<dbReference type="SMART" id="SM00851">
    <property type="entry name" value="MGS"/>
    <property type="match status" value="1"/>
</dbReference>
<evidence type="ECO:0000256" key="6">
    <source>
        <dbReference type="ARBA" id="ARBA00047359"/>
    </source>
</evidence>
<dbReference type="Proteomes" id="UP000823046">
    <property type="component" value="Unassembled WGS sequence"/>
</dbReference>
<evidence type="ECO:0000259" key="9">
    <source>
        <dbReference type="PROSITE" id="PS51855"/>
    </source>
</evidence>
<dbReference type="Pfam" id="PF02142">
    <property type="entry name" value="MGS"/>
    <property type="match status" value="1"/>
</dbReference>
<comment type="caution">
    <text evidence="10">The sequence shown here is derived from an EMBL/GenBank/DDBJ whole genome shotgun (WGS) entry which is preliminary data.</text>
</comment>
<dbReference type="InterPro" id="IPR036897">
    <property type="entry name" value="CarbamoylP_synth_lsu_oligo_sf"/>
</dbReference>
<name>A0ABQ7J9G0_9APIC</name>
<feature type="domain" description="ATP-grasp" evidence="8">
    <location>
        <begin position="172"/>
        <end position="372"/>
    </location>
</feature>
<evidence type="ECO:0000259" key="8">
    <source>
        <dbReference type="PROSITE" id="PS50975"/>
    </source>
</evidence>
<dbReference type="PANTHER" id="PTHR11405">
    <property type="entry name" value="CARBAMOYLTRANSFERASE FAMILY MEMBER"/>
    <property type="match status" value="1"/>
</dbReference>
<dbReference type="Gene3D" id="1.10.1030.10">
    <property type="entry name" value="Carbamoyl-phosphate synthetase, large subunit oligomerisation domain"/>
    <property type="match status" value="1"/>
</dbReference>
<accession>A0ABQ7J9G0</accession>
<comment type="catalytic activity">
    <reaction evidence="6">
        <text>hydrogencarbonate + NH4(+) + 2 ATP = carbamoyl phosphate + 2 ADP + phosphate + 2 H(+)</text>
        <dbReference type="Rhea" id="RHEA:18029"/>
        <dbReference type="ChEBI" id="CHEBI:15378"/>
        <dbReference type="ChEBI" id="CHEBI:17544"/>
        <dbReference type="ChEBI" id="CHEBI:28938"/>
        <dbReference type="ChEBI" id="CHEBI:30616"/>
        <dbReference type="ChEBI" id="CHEBI:43474"/>
        <dbReference type="ChEBI" id="CHEBI:58228"/>
        <dbReference type="ChEBI" id="CHEBI:456216"/>
        <dbReference type="EC" id="6.3.4.16"/>
    </reaction>
</comment>
<dbReference type="PROSITE" id="PS51273">
    <property type="entry name" value="GATASE_TYPE_1"/>
    <property type="match status" value="1"/>
</dbReference>
<evidence type="ECO:0000256" key="5">
    <source>
        <dbReference type="ARBA" id="ARBA00044063"/>
    </source>
</evidence>
<dbReference type="SMART" id="SM01096">
    <property type="entry name" value="CPSase_L_D3"/>
    <property type="match status" value="1"/>
</dbReference>
<dbReference type="SUPFAM" id="SSF48108">
    <property type="entry name" value="Carbamoyl phosphate synthetase, large subunit connection domain"/>
    <property type="match status" value="1"/>
</dbReference>
<dbReference type="EMBL" id="JADAQX010000340">
    <property type="protein sequence ID" value="KAF8820622.1"/>
    <property type="molecule type" value="Genomic_DNA"/>
</dbReference>